<keyword evidence="1" id="KW-1133">Transmembrane helix</keyword>
<sequence>MNPKLLFCSFLAAILAAKDDPNVLRGKWELIPIIPDLVDGTTYFPAYIDDTPNEADATIDMFIFQPGLDAYWISSIRGSSTSEELKHIADSYFSIAKVSYFDNDAYPDLLICTADRRTLRFLKNNVRANIEAQKREQINPEHIDPSDKLDDWSKTELYTVIRNSKIMDFTVADVNHDGIPDIILAVCQKEGACTMVELIFSDTEKLIYTSLELWFDNSGILQILSANDLNSDGVTDVLYLSQDHTISYVENHDPVYNSAFLINTLSNNTNYIKRFTDLDLNEDGNIDFIYTEDQKVVLLTRVEGLWKQEIIYQGPFVDSMVFEITRSGSNDIMLLFENEVKWLSQTPISEAKNEEFSFTWTNNKVVYGYKEFLLEFKDTHKWASFLVTNLVKKGTIDIIMYSEEEGSLYWGRKEKLNLEGLGWDPNFWIYLSSYVIIMSMAAGLFHAYYIEKLNKEHQKILEGQHPSDLSEEWKKKLEMMTPQEKRQHFRKTTF</sequence>
<evidence type="ECO:0000313" key="4">
    <source>
        <dbReference type="Proteomes" id="UP001162131"/>
    </source>
</evidence>
<reference evidence="3" key="1">
    <citation type="submission" date="2021-09" db="EMBL/GenBank/DDBJ databases">
        <authorList>
            <consortium name="AG Swart"/>
            <person name="Singh M."/>
            <person name="Singh A."/>
            <person name="Seah K."/>
            <person name="Emmerich C."/>
        </authorList>
    </citation>
    <scope>NUCLEOTIDE SEQUENCE</scope>
    <source>
        <strain evidence="3">ATCC30299</strain>
    </source>
</reference>
<feature type="transmembrane region" description="Helical" evidence="1">
    <location>
        <begin position="427"/>
        <end position="450"/>
    </location>
</feature>
<evidence type="ECO:0008006" key="5">
    <source>
        <dbReference type="Google" id="ProtNLM"/>
    </source>
</evidence>
<proteinExistence type="predicted"/>
<keyword evidence="1" id="KW-0472">Membrane</keyword>
<organism evidence="3 4">
    <name type="scientific">Blepharisma stoltei</name>
    <dbReference type="NCBI Taxonomy" id="1481888"/>
    <lineage>
        <taxon>Eukaryota</taxon>
        <taxon>Sar</taxon>
        <taxon>Alveolata</taxon>
        <taxon>Ciliophora</taxon>
        <taxon>Postciliodesmatophora</taxon>
        <taxon>Heterotrichea</taxon>
        <taxon>Heterotrichida</taxon>
        <taxon>Blepharismidae</taxon>
        <taxon>Blepharisma</taxon>
    </lineage>
</organism>
<evidence type="ECO:0000313" key="3">
    <source>
        <dbReference type="EMBL" id="CAG9327591.1"/>
    </source>
</evidence>
<evidence type="ECO:0000256" key="1">
    <source>
        <dbReference type="SAM" id="Phobius"/>
    </source>
</evidence>
<gene>
    <name evidence="3" type="ORF">BSTOLATCC_MIC44223</name>
</gene>
<dbReference type="AlphaFoldDB" id="A0AAU9JPU4"/>
<accession>A0AAU9JPU4</accession>
<protein>
    <recommendedName>
        <fullName evidence="5">T-cell immunomodulatory protein</fullName>
    </recommendedName>
</protein>
<dbReference type="SUPFAM" id="SSF69318">
    <property type="entry name" value="Integrin alpha N-terminal domain"/>
    <property type="match status" value="1"/>
</dbReference>
<feature type="signal peptide" evidence="2">
    <location>
        <begin position="1"/>
        <end position="16"/>
    </location>
</feature>
<dbReference type="EMBL" id="CAJZBQ010000044">
    <property type="protein sequence ID" value="CAG9327591.1"/>
    <property type="molecule type" value="Genomic_DNA"/>
</dbReference>
<feature type="chain" id="PRO_5043526961" description="T-cell immunomodulatory protein" evidence="2">
    <location>
        <begin position="17"/>
        <end position="494"/>
    </location>
</feature>
<keyword evidence="4" id="KW-1185">Reference proteome</keyword>
<dbReference type="InterPro" id="IPR028994">
    <property type="entry name" value="Integrin_alpha_N"/>
</dbReference>
<name>A0AAU9JPU4_9CILI</name>
<keyword evidence="2" id="KW-0732">Signal</keyword>
<evidence type="ECO:0000256" key="2">
    <source>
        <dbReference type="SAM" id="SignalP"/>
    </source>
</evidence>
<comment type="caution">
    <text evidence="3">The sequence shown here is derived from an EMBL/GenBank/DDBJ whole genome shotgun (WGS) entry which is preliminary data.</text>
</comment>
<keyword evidence="1" id="KW-0812">Transmembrane</keyword>
<dbReference type="Proteomes" id="UP001162131">
    <property type="component" value="Unassembled WGS sequence"/>
</dbReference>